<protein>
    <submittedName>
        <fullName evidence="1">Uncharacterized protein</fullName>
    </submittedName>
</protein>
<name>A0A6J5PAZ7_9CAUD</name>
<gene>
    <name evidence="1" type="ORF">UFOVP828_99</name>
</gene>
<reference evidence="1" key="1">
    <citation type="submission" date="2020-04" db="EMBL/GenBank/DDBJ databases">
        <authorList>
            <person name="Chiriac C."/>
            <person name="Salcher M."/>
            <person name="Ghai R."/>
            <person name="Kavagutti S V."/>
        </authorList>
    </citation>
    <scope>NUCLEOTIDE SEQUENCE</scope>
</reference>
<evidence type="ECO:0000313" key="1">
    <source>
        <dbReference type="EMBL" id="CAB4164744.1"/>
    </source>
</evidence>
<dbReference type="EMBL" id="LR796766">
    <property type="protein sequence ID" value="CAB4164744.1"/>
    <property type="molecule type" value="Genomic_DNA"/>
</dbReference>
<sequence length="236" mass="27731">MQINNKNVLITVNSTANFYKDSLPKNLKSLIAAGVDRKDILVVVGGFDDPEEASEVEVYLRFVWDIWKVYAVRQNSCDHTLFNFLIDKPEVFDGFDYLFYMHDTCWVGSDFVKKLNDLTPEKDVDSFGLTQYWSMNIGLYNIPYLLKLKDEIRKAHNLINTREEVNRWKQWGAKTEDYLMNKAHGHYTKFDKTESITMENPYGKSARRRTRYFQCLDLYKSQSNWNGVKDQMGVNL</sequence>
<organism evidence="1">
    <name type="scientific">uncultured Caudovirales phage</name>
    <dbReference type="NCBI Taxonomy" id="2100421"/>
    <lineage>
        <taxon>Viruses</taxon>
        <taxon>Duplodnaviria</taxon>
        <taxon>Heunggongvirae</taxon>
        <taxon>Uroviricota</taxon>
        <taxon>Caudoviricetes</taxon>
        <taxon>Peduoviridae</taxon>
        <taxon>Maltschvirus</taxon>
        <taxon>Maltschvirus maltsch</taxon>
    </lineage>
</organism>
<accession>A0A6J5PAZ7</accession>
<proteinExistence type="predicted"/>